<feature type="chain" id="PRO_5003659853" description="MYXO-CTERM domain-containing protein" evidence="3">
    <location>
        <begin position="31"/>
        <end position="165"/>
    </location>
</feature>
<feature type="signal peptide" evidence="3">
    <location>
        <begin position="1"/>
        <end position="30"/>
    </location>
</feature>
<accession>I2GGU6</accession>
<gene>
    <name evidence="4" type="ORF">BN8_02190</name>
</gene>
<dbReference type="NCBIfam" id="NF041742">
    <property type="entry name" value="WGxxGxxG_fam"/>
    <property type="match status" value="1"/>
</dbReference>
<evidence type="ECO:0008006" key="6">
    <source>
        <dbReference type="Google" id="ProtNLM"/>
    </source>
</evidence>
<evidence type="ECO:0000256" key="2">
    <source>
        <dbReference type="SAM" id="Phobius"/>
    </source>
</evidence>
<feature type="transmembrane region" description="Helical" evidence="2">
    <location>
        <begin position="61"/>
        <end position="78"/>
    </location>
</feature>
<dbReference type="eggNOG" id="ENOG502ZWR0">
    <property type="taxonomic scope" value="Bacteria"/>
</dbReference>
<evidence type="ECO:0000256" key="3">
    <source>
        <dbReference type="SAM" id="SignalP"/>
    </source>
</evidence>
<sequence length="165" mass="17580">MKMNNVNATARAWLLSACLVVACWSAYGQAEQSEFAQGPDGDQSVKTSQEDNEDHETTLDWVGLFGLLGLVGIVGPDGRAARRLPVAKRTLVIGLVVAVGVSVWAVQPVIASQDQPQDNPTNSIASTQEDDEDGRFTPSMGWFGLLGLAGLLGLRGRKTKRVADS</sequence>
<evidence type="ECO:0000313" key="5">
    <source>
        <dbReference type="Proteomes" id="UP000009309"/>
    </source>
</evidence>
<comment type="caution">
    <text evidence="4">The sequence shown here is derived from an EMBL/GenBank/DDBJ whole genome shotgun (WGS) entry which is preliminary data.</text>
</comment>
<dbReference type="EMBL" id="CAIT01000006">
    <property type="protein sequence ID" value="CCH53121.1"/>
    <property type="molecule type" value="Genomic_DNA"/>
</dbReference>
<dbReference type="Proteomes" id="UP000009309">
    <property type="component" value="Unassembled WGS sequence"/>
</dbReference>
<keyword evidence="5" id="KW-1185">Reference proteome</keyword>
<feature type="region of interest" description="Disordered" evidence="1">
    <location>
        <begin position="114"/>
        <end position="133"/>
    </location>
</feature>
<keyword evidence="2" id="KW-0472">Membrane</keyword>
<evidence type="ECO:0000313" key="4">
    <source>
        <dbReference type="EMBL" id="CCH53121.1"/>
    </source>
</evidence>
<proteinExistence type="predicted"/>
<evidence type="ECO:0000256" key="1">
    <source>
        <dbReference type="SAM" id="MobiDB-lite"/>
    </source>
</evidence>
<reference evidence="4 5" key="1">
    <citation type="journal article" date="2012" name="J. Bacteriol.">
        <title>Genome Sequence of the Filamentous Bacterium Fibrisoma limi BUZ 3T.</title>
        <authorList>
            <person name="Filippini M."/>
            <person name="Qi W."/>
            <person name="Jaenicke S."/>
            <person name="Goesmann A."/>
            <person name="Smits T.H."/>
            <person name="Bagheri H.C."/>
        </authorList>
    </citation>
    <scope>NUCLEOTIDE SEQUENCE [LARGE SCALE GENOMIC DNA]</scope>
    <source>
        <strain evidence="5">BUZ 3T</strain>
    </source>
</reference>
<feature type="transmembrane region" description="Helical" evidence="2">
    <location>
        <begin position="90"/>
        <end position="110"/>
    </location>
</feature>
<feature type="compositionally biased region" description="Polar residues" evidence="1">
    <location>
        <begin position="114"/>
        <end position="127"/>
    </location>
</feature>
<dbReference type="AlphaFoldDB" id="I2GGU6"/>
<feature type="transmembrane region" description="Helical" evidence="2">
    <location>
        <begin position="136"/>
        <end position="154"/>
    </location>
</feature>
<organism evidence="4 5">
    <name type="scientific">Fibrisoma limi BUZ 3</name>
    <dbReference type="NCBI Taxonomy" id="1185876"/>
    <lineage>
        <taxon>Bacteria</taxon>
        <taxon>Pseudomonadati</taxon>
        <taxon>Bacteroidota</taxon>
        <taxon>Cytophagia</taxon>
        <taxon>Cytophagales</taxon>
        <taxon>Spirosomataceae</taxon>
        <taxon>Fibrisoma</taxon>
    </lineage>
</organism>
<dbReference type="PROSITE" id="PS51257">
    <property type="entry name" value="PROKAR_LIPOPROTEIN"/>
    <property type="match status" value="1"/>
</dbReference>
<name>I2GGU6_9BACT</name>
<keyword evidence="2" id="KW-1133">Transmembrane helix</keyword>
<keyword evidence="2" id="KW-0812">Transmembrane</keyword>
<feature type="region of interest" description="Disordered" evidence="1">
    <location>
        <begin position="34"/>
        <end position="53"/>
    </location>
</feature>
<protein>
    <recommendedName>
        <fullName evidence="6">MYXO-CTERM domain-containing protein</fullName>
    </recommendedName>
</protein>
<keyword evidence="3" id="KW-0732">Signal</keyword>